<sequence>MKFCPLIGSKSRLPANPFPATVTAQGCTCLPPQECGTFDEEAGSKESVSFPLPHAAIDPSALPLLLPSSVPSTRPSGMPMSMALTAVPIVASTSAPMSAVSVARWTC</sequence>
<proteinExistence type="predicted"/>
<gene>
    <name evidence="1" type="ORF">OAUR00152_LOCUS11960</name>
</gene>
<dbReference type="EMBL" id="HBKQ01017693">
    <property type="protein sequence ID" value="CAE2231074.1"/>
    <property type="molecule type" value="Transcribed_RNA"/>
</dbReference>
<reference evidence="1" key="1">
    <citation type="submission" date="2021-01" db="EMBL/GenBank/DDBJ databases">
        <authorList>
            <person name="Corre E."/>
            <person name="Pelletier E."/>
            <person name="Niang G."/>
            <person name="Scheremetjew M."/>
            <person name="Finn R."/>
            <person name="Kale V."/>
            <person name="Holt S."/>
            <person name="Cochrane G."/>
            <person name="Meng A."/>
            <person name="Brown T."/>
            <person name="Cohen L."/>
        </authorList>
    </citation>
    <scope>NUCLEOTIDE SEQUENCE</scope>
    <source>
        <strain evidence="1">Isolate 1302-5</strain>
    </source>
</reference>
<accession>A0A7S4MMF3</accession>
<dbReference type="PROSITE" id="PS51257">
    <property type="entry name" value="PROKAR_LIPOPROTEIN"/>
    <property type="match status" value="1"/>
</dbReference>
<name>A0A7S4MMF3_9STRA</name>
<protein>
    <submittedName>
        <fullName evidence="1">Uncharacterized protein</fullName>
    </submittedName>
</protein>
<dbReference type="AlphaFoldDB" id="A0A7S4MMF3"/>
<evidence type="ECO:0000313" key="1">
    <source>
        <dbReference type="EMBL" id="CAE2231074.1"/>
    </source>
</evidence>
<organism evidence="1">
    <name type="scientific">Odontella aurita</name>
    <dbReference type="NCBI Taxonomy" id="265563"/>
    <lineage>
        <taxon>Eukaryota</taxon>
        <taxon>Sar</taxon>
        <taxon>Stramenopiles</taxon>
        <taxon>Ochrophyta</taxon>
        <taxon>Bacillariophyta</taxon>
        <taxon>Mediophyceae</taxon>
        <taxon>Biddulphiophycidae</taxon>
        <taxon>Eupodiscales</taxon>
        <taxon>Odontellaceae</taxon>
        <taxon>Odontella</taxon>
    </lineage>
</organism>